<gene>
    <name evidence="1" type="ordered locus">MTR_4g043740</name>
</gene>
<dbReference type="EMBL" id="CM001220">
    <property type="protein sequence ID" value="AES88048.1"/>
    <property type="molecule type" value="Genomic_DNA"/>
</dbReference>
<reference evidence="1 3" key="2">
    <citation type="journal article" date="2014" name="BMC Genomics">
        <title>An improved genome release (version Mt4.0) for the model legume Medicago truncatula.</title>
        <authorList>
            <person name="Tang H."/>
            <person name="Krishnakumar V."/>
            <person name="Bidwell S."/>
            <person name="Rosen B."/>
            <person name="Chan A."/>
            <person name="Zhou S."/>
            <person name="Gentzbittel L."/>
            <person name="Childs K.L."/>
            <person name="Yandell M."/>
            <person name="Gundlach H."/>
            <person name="Mayer K.F."/>
            <person name="Schwartz D.C."/>
            <person name="Town C.D."/>
        </authorList>
    </citation>
    <scope>GENOME REANNOTATION</scope>
    <source>
        <strain evidence="2 3">cv. Jemalong A17</strain>
    </source>
</reference>
<evidence type="ECO:0000313" key="2">
    <source>
        <dbReference type="EnsemblPlants" id="AES88048"/>
    </source>
</evidence>
<reference evidence="1 3" key="1">
    <citation type="journal article" date="2011" name="Nature">
        <title>The Medicago genome provides insight into the evolution of rhizobial symbioses.</title>
        <authorList>
            <person name="Young N.D."/>
            <person name="Debelle F."/>
            <person name="Oldroyd G.E."/>
            <person name="Geurts R."/>
            <person name="Cannon S.B."/>
            <person name="Udvardi M.K."/>
            <person name="Benedito V.A."/>
            <person name="Mayer K.F."/>
            <person name="Gouzy J."/>
            <person name="Schoof H."/>
            <person name="Van de Peer Y."/>
            <person name="Proost S."/>
            <person name="Cook D.R."/>
            <person name="Meyers B.C."/>
            <person name="Spannagl M."/>
            <person name="Cheung F."/>
            <person name="De Mita S."/>
            <person name="Krishnakumar V."/>
            <person name="Gundlach H."/>
            <person name="Zhou S."/>
            <person name="Mudge J."/>
            <person name="Bharti A.K."/>
            <person name="Murray J.D."/>
            <person name="Naoumkina M.A."/>
            <person name="Rosen B."/>
            <person name="Silverstein K.A."/>
            <person name="Tang H."/>
            <person name="Rombauts S."/>
            <person name="Zhao P.X."/>
            <person name="Zhou P."/>
            <person name="Barbe V."/>
            <person name="Bardou P."/>
            <person name="Bechner M."/>
            <person name="Bellec A."/>
            <person name="Berger A."/>
            <person name="Berges H."/>
            <person name="Bidwell S."/>
            <person name="Bisseling T."/>
            <person name="Choisne N."/>
            <person name="Couloux A."/>
            <person name="Denny R."/>
            <person name="Deshpande S."/>
            <person name="Dai X."/>
            <person name="Doyle J.J."/>
            <person name="Dudez A.M."/>
            <person name="Farmer A.D."/>
            <person name="Fouteau S."/>
            <person name="Franken C."/>
            <person name="Gibelin C."/>
            <person name="Gish J."/>
            <person name="Goldstein S."/>
            <person name="Gonzalez A.J."/>
            <person name="Green P.J."/>
            <person name="Hallab A."/>
            <person name="Hartog M."/>
            <person name="Hua A."/>
            <person name="Humphray S.J."/>
            <person name="Jeong D.H."/>
            <person name="Jing Y."/>
            <person name="Jocker A."/>
            <person name="Kenton S.M."/>
            <person name="Kim D.J."/>
            <person name="Klee K."/>
            <person name="Lai H."/>
            <person name="Lang C."/>
            <person name="Lin S."/>
            <person name="Macmil S.L."/>
            <person name="Magdelenat G."/>
            <person name="Matthews L."/>
            <person name="McCorrison J."/>
            <person name="Monaghan E.L."/>
            <person name="Mun J.H."/>
            <person name="Najar F.Z."/>
            <person name="Nicholson C."/>
            <person name="Noirot C."/>
            <person name="O'Bleness M."/>
            <person name="Paule C.R."/>
            <person name="Poulain J."/>
            <person name="Prion F."/>
            <person name="Qin B."/>
            <person name="Qu C."/>
            <person name="Retzel E.F."/>
            <person name="Riddle C."/>
            <person name="Sallet E."/>
            <person name="Samain S."/>
            <person name="Samson N."/>
            <person name="Sanders I."/>
            <person name="Saurat O."/>
            <person name="Scarpelli C."/>
            <person name="Schiex T."/>
            <person name="Segurens B."/>
            <person name="Severin A.J."/>
            <person name="Sherrier D.J."/>
            <person name="Shi R."/>
            <person name="Sims S."/>
            <person name="Singer S.R."/>
            <person name="Sinharoy S."/>
            <person name="Sterck L."/>
            <person name="Viollet A."/>
            <person name="Wang B.B."/>
            <person name="Wang K."/>
            <person name="Wang M."/>
            <person name="Wang X."/>
            <person name="Warfsmann J."/>
            <person name="Weissenbach J."/>
            <person name="White D.D."/>
            <person name="White J.D."/>
            <person name="Wiley G.B."/>
            <person name="Wincker P."/>
            <person name="Xing Y."/>
            <person name="Yang L."/>
            <person name="Yao Z."/>
            <person name="Ying F."/>
            <person name="Zhai J."/>
            <person name="Zhou L."/>
            <person name="Zuber A."/>
            <person name="Denarie J."/>
            <person name="Dixon R.A."/>
            <person name="May G.D."/>
            <person name="Schwartz D.C."/>
            <person name="Rogers J."/>
            <person name="Quetier F."/>
            <person name="Town C.D."/>
            <person name="Roe B.A."/>
        </authorList>
    </citation>
    <scope>NUCLEOTIDE SEQUENCE [LARGE SCALE GENOMIC DNA]</scope>
    <source>
        <strain evidence="1">A17</strain>
        <strain evidence="2 3">cv. Jemalong A17</strain>
    </source>
</reference>
<organism evidence="1 3">
    <name type="scientific">Medicago truncatula</name>
    <name type="common">Barrel medic</name>
    <name type="synonym">Medicago tribuloides</name>
    <dbReference type="NCBI Taxonomy" id="3880"/>
    <lineage>
        <taxon>Eukaryota</taxon>
        <taxon>Viridiplantae</taxon>
        <taxon>Streptophyta</taxon>
        <taxon>Embryophyta</taxon>
        <taxon>Tracheophyta</taxon>
        <taxon>Spermatophyta</taxon>
        <taxon>Magnoliopsida</taxon>
        <taxon>eudicotyledons</taxon>
        <taxon>Gunneridae</taxon>
        <taxon>Pentapetalae</taxon>
        <taxon>rosids</taxon>
        <taxon>fabids</taxon>
        <taxon>Fabales</taxon>
        <taxon>Fabaceae</taxon>
        <taxon>Papilionoideae</taxon>
        <taxon>50 kb inversion clade</taxon>
        <taxon>NPAAA clade</taxon>
        <taxon>Hologalegina</taxon>
        <taxon>IRL clade</taxon>
        <taxon>Trifolieae</taxon>
        <taxon>Medicago</taxon>
    </lineage>
</organism>
<dbReference type="Proteomes" id="UP000002051">
    <property type="component" value="Chromosome 4"/>
</dbReference>
<dbReference type="EnsemblPlants" id="AES88048">
    <property type="protein sequence ID" value="AES88048"/>
    <property type="gene ID" value="MTR_4g043740"/>
</dbReference>
<accession>G7JVU3</accession>
<sequence length="143" mass="16660">MVRIDPKDLKRQNYELLYCATRHGELDIYITRHVFPRTKPGAGPLPALISLGCYIPTIFRLVRPRTTLYWEKSALIPFVTPPYCFQDCRLTPQTNTSLFTVFCPHSHAFRETSQKVTHLKIALSQARFVEFLWFRLPKEDASC</sequence>
<keyword evidence="3" id="KW-1185">Reference proteome</keyword>
<name>G7JVU3_MEDTR</name>
<protein>
    <submittedName>
        <fullName evidence="1 2">Uncharacterized protein</fullName>
    </submittedName>
</protein>
<dbReference type="AlphaFoldDB" id="G7JVU3"/>
<evidence type="ECO:0000313" key="1">
    <source>
        <dbReference type="EMBL" id="AES88048.1"/>
    </source>
</evidence>
<evidence type="ECO:0000313" key="3">
    <source>
        <dbReference type="Proteomes" id="UP000002051"/>
    </source>
</evidence>
<dbReference type="HOGENOM" id="CLU_1809077_0_0_1"/>
<reference evidence="2" key="3">
    <citation type="submission" date="2015-04" db="UniProtKB">
        <authorList>
            <consortium name="EnsemblPlants"/>
        </authorList>
    </citation>
    <scope>IDENTIFICATION</scope>
    <source>
        <strain evidence="2">cv. Jemalong A17</strain>
    </source>
</reference>
<dbReference type="PaxDb" id="3880-AES88048"/>
<proteinExistence type="predicted"/>